<keyword evidence="2" id="KW-1133">Transmembrane helix</keyword>
<evidence type="ECO:0000313" key="5">
    <source>
        <dbReference type="Proteomes" id="UP000293852"/>
    </source>
</evidence>
<dbReference type="InterPro" id="IPR057687">
    <property type="entry name" value="DUF7927"/>
</dbReference>
<protein>
    <submittedName>
        <fullName evidence="4">Pilin isopeptide linkage protein</fullName>
    </submittedName>
</protein>
<comment type="caution">
    <text evidence="4">The sequence shown here is derived from an EMBL/GenBank/DDBJ whole genome shotgun (WGS) entry which is preliminary data.</text>
</comment>
<feature type="domain" description="VWFA" evidence="3">
    <location>
        <begin position="148"/>
        <end position="428"/>
    </location>
</feature>
<dbReference type="Pfam" id="PF25549">
    <property type="entry name" value="DUF7927"/>
    <property type="match status" value="3"/>
</dbReference>
<dbReference type="CDD" id="cd00198">
    <property type="entry name" value="vWFA"/>
    <property type="match status" value="1"/>
</dbReference>
<dbReference type="Proteomes" id="UP000293852">
    <property type="component" value="Unassembled WGS sequence"/>
</dbReference>
<accession>A0A4Q7M6Q3</accession>
<proteinExistence type="predicted"/>
<dbReference type="Gene3D" id="2.60.40.1140">
    <property type="entry name" value="Collagen-binding surface protein Cna, B-type domain"/>
    <property type="match status" value="1"/>
</dbReference>
<dbReference type="InterPro" id="IPR055382">
    <property type="entry name" value="DUF7601"/>
</dbReference>
<dbReference type="Pfam" id="PF24547">
    <property type="entry name" value="DUF7601"/>
    <property type="match status" value="1"/>
</dbReference>
<dbReference type="Gene3D" id="2.60.40.3050">
    <property type="match status" value="4"/>
</dbReference>
<dbReference type="EMBL" id="SGWX01000001">
    <property type="protein sequence ID" value="RZS62763.1"/>
    <property type="molecule type" value="Genomic_DNA"/>
</dbReference>
<keyword evidence="2" id="KW-0812">Transmembrane</keyword>
<keyword evidence="2" id="KW-0472">Membrane</keyword>
<name>A0A4Q7M6Q3_9MICO</name>
<dbReference type="SUPFAM" id="SSF53300">
    <property type="entry name" value="vWA-like"/>
    <property type="match status" value="1"/>
</dbReference>
<dbReference type="PROSITE" id="PS50234">
    <property type="entry name" value="VWFA"/>
    <property type="match status" value="1"/>
</dbReference>
<dbReference type="InterPro" id="IPR036465">
    <property type="entry name" value="vWFA_dom_sf"/>
</dbReference>
<keyword evidence="5" id="KW-1185">Reference proteome</keyword>
<evidence type="ECO:0000259" key="3">
    <source>
        <dbReference type="PROSITE" id="PS50234"/>
    </source>
</evidence>
<evidence type="ECO:0000256" key="2">
    <source>
        <dbReference type="SAM" id="Phobius"/>
    </source>
</evidence>
<feature type="transmembrane region" description="Helical" evidence="2">
    <location>
        <begin position="2363"/>
        <end position="2384"/>
    </location>
</feature>
<reference evidence="4 5" key="1">
    <citation type="submission" date="2019-02" db="EMBL/GenBank/DDBJ databases">
        <title>Sequencing the genomes of 1000 actinobacteria strains.</title>
        <authorList>
            <person name="Klenk H.-P."/>
        </authorList>
    </citation>
    <scope>NUCLEOTIDE SEQUENCE [LARGE SCALE GENOMIC DNA]</scope>
    <source>
        <strain evidence="4 5">DSM 16932</strain>
    </source>
</reference>
<feature type="region of interest" description="Disordered" evidence="1">
    <location>
        <begin position="313"/>
        <end position="334"/>
    </location>
</feature>
<dbReference type="OrthoDB" id="134475at2"/>
<evidence type="ECO:0000313" key="4">
    <source>
        <dbReference type="EMBL" id="RZS62763.1"/>
    </source>
</evidence>
<gene>
    <name evidence="4" type="ORF">EV386_3111</name>
</gene>
<dbReference type="Pfam" id="PF12892">
    <property type="entry name" value="FctA"/>
    <property type="match status" value="4"/>
</dbReference>
<dbReference type="InterPro" id="IPR002035">
    <property type="entry name" value="VWF_A"/>
</dbReference>
<dbReference type="InterPro" id="IPR022464">
    <property type="entry name" value="Strep_pil_isopept_link"/>
</dbReference>
<dbReference type="NCBIfam" id="TIGR03786">
    <property type="entry name" value="strep_pil_rpt"/>
    <property type="match status" value="1"/>
</dbReference>
<evidence type="ECO:0000256" key="1">
    <source>
        <dbReference type="SAM" id="MobiDB-lite"/>
    </source>
</evidence>
<dbReference type="Gene3D" id="3.40.50.410">
    <property type="entry name" value="von Willebrand factor, type A domain"/>
    <property type="match status" value="1"/>
</dbReference>
<sequence length="2393" mass="252750">MIAHRYRSRRRSGYASTVAAILALALVGTGAVAVAGPEEMVGAAAADDPSTSTERPDHLATPEKLVDPETHHEYPGAKDPDYYAISSQGPGRIWTDKTVFKNDVPVPPGMEGEEDPGPLVVGPDELAVALSAVGSTRHVMSSVPVPIDVVLVLDNSYSMRQCVGNTETCDETGATTAPRSWLNSRAYAMVDAVNSAISIIQADNDANKVALVLFGNNAEVLEGLAPPTKIKDSEAYISLTRGSGGALTLQTATQTRTVGTQGGTQSTNIQRGVTTGMGLLANPSEPVTGLNQRVPNVILFTDGEPTLSATSPSWWNPTDDGTHGPSAPATQNNPAQYYGNGFKAALAASLLKEKIRAAYNDDDYNRAHGVNGVESSVYTVGLGIPGLIGQGQDLAYATLDPAMKREDVVQNDMDRSFSGALDQYLSGVEPFSVLVDRRNNSNVDYPVTHPTDEDYSSFDLERVSDFAYNTDFFAPVTTDDLKDSFEEIAETIVDAAPNFPVAVGSDGANADGYVTFIDQLGSYMHVTDMSRIAFCSFDDRAMEEAEPGDVETDCVATTFTVKSSVQQSQNVDAYEFAGSYDANSIMPGATELTAIKITVARSDDLSVGDTVTVRVPVGLLPVYDKRVTLDENGDPKSIASFVSHPLHVYYKVAPKSAVLEFLANPVPTDPGAEHLLSAAERVALTNYISGNSVDGKVRFYSNAYNDGAAEGLTTASFTPSLRNDFYRISAASPLFMDAQVSEPLTQADWGDRSTPVYYQDVVYTRPDGTTPERTLLTIGTTIGDLRDAGFNPTAAQGQIVAPAGLLDIGAERIQSLDYDKCSNATWDYDAPTCVGGSGNNTGTATSVRTTRSAITSTSGPDGVVTVALGNNGTLDYPAPGTLRVSKSVVFDESAGLHPQASTPFTFQLDVARSEEAAQDDEAPLAESFLASVYRSDHSLDRNIIVENHDQFTLFADEYAIFYGLPAGAEYVVTEVESEIPPGYYLESPDGPPAGVIPSPPASGSSADFVNRYEPASAVSDGPSVQKVIEGRSWREDDTFQFSLCDEVQTCRTVDVTSGAAVSFPPIEFESAGEYAYTIYERDDYAVDPALSFSSAAYSWVVTVSDEGDGVLHASAVLTPVRDDDGTVLSPASAVDVASFVNTWDDGEVGGTLQATKQVNDLTSSDGTVWRSPTLAHEFLYKSLGADLEKPPGDRTGVEGPSFGEKGIVVTNVPGQSIVHSPRLSFTAIHAGHTFYYSVEEVDPNDSDSFVSYDARVYFYAIRVALEDLGETPDGAEGPMDLTAFSERCVTTKDEISEASPYGECDPGPGTYGVDVPAAFENTYDAGEASANITGTKSLVGREWADGEEFTFTLEACDALTEAALDDGTVTIPEVQVTASATGVADARFAFESLTFAKQGTYTFCVREVAPTDDGSGMVYDRDPVTYTVKVTNPDDAGDANLAVEVTASGTKQGFVNTYIPSPATATPTFRKVLQGRAWSASDVFIFDLKAQEGAPLPARTEVTVDSGAGATPFGFGDITFHAKGTYTYTVTERTPVPAPSWMDYADPITVTIVVEDDGIGALSITSIEYSNSTGAFVNTYSASLPWRLDLTKSLVGRPMSAGEFEFTVTPQDAATISRFGAEPGAPVPTLLSAANTPVTMTGLVATFTQDDIGARYCWDVREVVPPAPLPGVTYDGVLYVVCTVVADRGEGVLAAETTVAGYGGVSGGSTVTSTVTTTDPEPHWPVATFANTFHPSSWSLAKSSNPADRAVDRGGLITYTVTATNTGGEGAEPPTGLVITDDLSGVLDGDNATFVEFLEPYSGTASFDPIHQSITWVFGSLADQESLTYTVRVSEKAYGVTLRNVVTGTASGSPETVEDDLPPTTCAAGTPFDEIGAECMTEHVTDPTWSLKKTSSDNDGKAEPGQLIVYAVEAAPVGGSVDGLTDLVVTDDLSDVLGDGKATFVEVLDHQDAAKLSEDGMTLVWRIDKLTEPTVLHYSVQVADDAYGVSLRNVVTGSGGTDRDEDGEGDFPPMSCAEGTPNALLVEECITTHATDPVWRLSKTSTDTTGTVAPGSRITFTVTASAIGEEYATVPGVVVTDDLSDLLTHATLIDGSITASRGSAKVADDGQSIEWSVGALTREATLTYTVIVDADAYGVTLRNVVTGMGGVDPDEPGDPVPPETCVDGVEVEDLDEVCVTVHTIDPTWSLTKSSDDQDGKADRGQVITYALTATPLGEDIDGLTDLVVTDDLSDVLGDGKATFVEVLDHQDAVTRSDDGMTLEWRIDKLAEPTVLHYSVRIADDAYGVTLRNVITGTGGAGRLPPTSCAAPDLMQPLLFDAVALLEPEATFVDPACSTTHATAPAPPKLPVTPQGIVSLPRTGATVGVLLLVAGALVGIGYPLARRREDDAAV</sequence>
<organism evidence="4 5">
    <name type="scientific">Xylanimonas ulmi</name>
    <dbReference type="NCBI Taxonomy" id="228973"/>
    <lineage>
        <taxon>Bacteria</taxon>
        <taxon>Bacillati</taxon>
        <taxon>Actinomycetota</taxon>
        <taxon>Actinomycetes</taxon>
        <taxon>Micrococcales</taxon>
        <taxon>Promicromonosporaceae</taxon>
        <taxon>Xylanimonas</taxon>
    </lineage>
</organism>
<dbReference type="InterPro" id="IPR038174">
    <property type="entry name" value="Strep_pil_link_sf"/>
</dbReference>